<proteinExistence type="predicted"/>
<reference evidence="1" key="1">
    <citation type="journal article" date="2019" name="Science">
        <title>Mutation of a bHLH transcription factor allowed almond domestication.</title>
        <authorList>
            <person name="Sanchez-Perez R."/>
            <person name="Pavan S."/>
            <person name="Mazzeo R."/>
            <person name="Moldovan C."/>
            <person name="Aiese Cigliano R."/>
            <person name="Del Cueto J."/>
            <person name="Ricciardi F."/>
            <person name="Lotti C."/>
            <person name="Ricciardi L."/>
            <person name="Dicenta F."/>
            <person name="Lopez-Marques R.L."/>
            <person name="Lindberg Moller B."/>
        </authorList>
    </citation>
    <scope>NUCLEOTIDE SEQUENCE</scope>
</reference>
<gene>
    <name evidence="1" type="ORF">Prudu_019915</name>
</gene>
<organism evidence="1">
    <name type="scientific">Prunus dulcis</name>
    <name type="common">Almond</name>
    <name type="synonym">Amygdalus dulcis</name>
    <dbReference type="NCBI Taxonomy" id="3755"/>
    <lineage>
        <taxon>Eukaryota</taxon>
        <taxon>Viridiplantae</taxon>
        <taxon>Streptophyta</taxon>
        <taxon>Embryophyta</taxon>
        <taxon>Tracheophyta</taxon>
        <taxon>Spermatophyta</taxon>
        <taxon>Magnoliopsida</taxon>
        <taxon>eudicotyledons</taxon>
        <taxon>Gunneridae</taxon>
        <taxon>Pentapetalae</taxon>
        <taxon>rosids</taxon>
        <taxon>fabids</taxon>
        <taxon>Rosales</taxon>
        <taxon>Rosaceae</taxon>
        <taxon>Amygdaloideae</taxon>
        <taxon>Amygdaleae</taxon>
        <taxon>Prunus</taxon>
    </lineage>
</organism>
<sequence>MFINYVAKMKIHIHRTTPTIQSPLSSAKIKWFQIDEHYTITFNSTKMCNTSTCSKMLYGTYKWAWECSIIFWNRSIDCSSSNWHSELDI</sequence>
<dbReference type="AlphaFoldDB" id="A0A4Y1RVT8"/>
<dbReference type="EMBL" id="AP019303">
    <property type="protein sequence ID" value="BBH07866.1"/>
    <property type="molecule type" value="Genomic_DNA"/>
</dbReference>
<protein>
    <submittedName>
        <fullName evidence="1">Uncharacterized protein</fullName>
    </submittedName>
</protein>
<accession>A0A4Y1RVT8</accession>
<name>A0A4Y1RVT8_PRUDU</name>
<evidence type="ECO:0000313" key="1">
    <source>
        <dbReference type="EMBL" id="BBH07866.1"/>
    </source>
</evidence>